<keyword evidence="3" id="KW-1185">Reference proteome</keyword>
<feature type="region of interest" description="Disordered" evidence="1">
    <location>
        <begin position="170"/>
        <end position="234"/>
    </location>
</feature>
<comment type="caution">
    <text evidence="2">The sequence shown here is derived from an EMBL/GenBank/DDBJ whole genome shotgun (WGS) entry which is preliminary data.</text>
</comment>
<reference evidence="2" key="1">
    <citation type="journal article" date="2022" name="Int. J. Mol. Sci.">
        <title>Draft Genome of Tanacetum Coccineum: Genomic Comparison of Closely Related Tanacetum-Family Plants.</title>
        <authorList>
            <person name="Yamashiro T."/>
            <person name="Shiraishi A."/>
            <person name="Nakayama K."/>
            <person name="Satake H."/>
        </authorList>
    </citation>
    <scope>NUCLEOTIDE SEQUENCE</scope>
</reference>
<feature type="region of interest" description="Disordered" evidence="1">
    <location>
        <begin position="1"/>
        <end position="61"/>
    </location>
</feature>
<reference evidence="2" key="2">
    <citation type="submission" date="2022-01" db="EMBL/GenBank/DDBJ databases">
        <authorList>
            <person name="Yamashiro T."/>
            <person name="Shiraishi A."/>
            <person name="Satake H."/>
            <person name="Nakayama K."/>
        </authorList>
    </citation>
    <scope>NUCLEOTIDE SEQUENCE</scope>
</reference>
<dbReference type="Proteomes" id="UP001151760">
    <property type="component" value="Unassembled WGS sequence"/>
</dbReference>
<feature type="compositionally biased region" description="Polar residues" evidence="1">
    <location>
        <begin position="179"/>
        <end position="206"/>
    </location>
</feature>
<evidence type="ECO:0000256" key="1">
    <source>
        <dbReference type="SAM" id="MobiDB-lite"/>
    </source>
</evidence>
<organism evidence="2 3">
    <name type="scientific">Tanacetum coccineum</name>
    <dbReference type="NCBI Taxonomy" id="301880"/>
    <lineage>
        <taxon>Eukaryota</taxon>
        <taxon>Viridiplantae</taxon>
        <taxon>Streptophyta</taxon>
        <taxon>Embryophyta</taxon>
        <taxon>Tracheophyta</taxon>
        <taxon>Spermatophyta</taxon>
        <taxon>Magnoliopsida</taxon>
        <taxon>eudicotyledons</taxon>
        <taxon>Gunneridae</taxon>
        <taxon>Pentapetalae</taxon>
        <taxon>asterids</taxon>
        <taxon>campanulids</taxon>
        <taxon>Asterales</taxon>
        <taxon>Asteraceae</taxon>
        <taxon>Asteroideae</taxon>
        <taxon>Anthemideae</taxon>
        <taxon>Anthemidinae</taxon>
        <taxon>Tanacetum</taxon>
    </lineage>
</organism>
<evidence type="ECO:0000313" key="2">
    <source>
        <dbReference type="EMBL" id="GJT54246.1"/>
    </source>
</evidence>
<feature type="compositionally biased region" description="Polar residues" evidence="1">
    <location>
        <begin position="216"/>
        <end position="232"/>
    </location>
</feature>
<evidence type="ECO:0000313" key="3">
    <source>
        <dbReference type="Proteomes" id="UP001151760"/>
    </source>
</evidence>
<dbReference type="EMBL" id="BQNB010016656">
    <property type="protein sequence ID" value="GJT54246.1"/>
    <property type="molecule type" value="Genomic_DNA"/>
</dbReference>
<sequence length="364" mass="40083">MQSPSFQPSLKSSSQPEGDHIKEDKSKKDLSSEEAKKESIESGSDDETTHMPGSMVESSKKKELKKFDFVTESGEHVHLTKEHISVQKKIEEEVKAEAARREGEIRKEELIDLLCIEVVKKYYNDKLQYDKYCNKMLNRRAASRITKCDVLTKKGPITLKVYREDGIKPGAQTGYKKPLTSSKQPSVSSKEATKGVSSKAPTSSKTGHSKNRKESSSAMDSNPSQPLVSTPVDTGMHKEDQQATASFIIHSESASGIDALTSSKIEAEPGNSAPNDFVPQQQGMNEGTKNTSYDHLFAETSSTIKLEDLAKLVSHVQPSFKDLDSPEDDPVIVVDDSDEDEDDEVHATENVETEDTSVPKSSSL</sequence>
<feature type="compositionally biased region" description="Low complexity" evidence="1">
    <location>
        <begin position="1"/>
        <end position="16"/>
    </location>
</feature>
<feature type="compositionally biased region" description="Acidic residues" evidence="1">
    <location>
        <begin position="325"/>
        <end position="344"/>
    </location>
</feature>
<proteinExistence type="predicted"/>
<feature type="region of interest" description="Disordered" evidence="1">
    <location>
        <begin position="259"/>
        <end position="290"/>
    </location>
</feature>
<accession>A0ABQ5ET89</accession>
<name>A0ABQ5ET89_9ASTR</name>
<feature type="compositionally biased region" description="Polar residues" evidence="1">
    <location>
        <begin position="272"/>
        <end position="290"/>
    </location>
</feature>
<protein>
    <submittedName>
        <fullName evidence="2">Uncharacterized protein</fullName>
    </submittedName>
</protein>
<feature type="region of interest" description="Disordered" evidence="1">
    <location>
        <begin position="318"/>
        <end position="364"/>
    </location>
</feature>
<gene>
    <name evidence="2" type="ORF">Tco_0989300</name>
</gene>
<feature type="non-terminal residue" evidence="2">
    <location>
        <position position="364"/>
    </location>
</feature>
<feature type="compositionally biased region" description="Basic and acidic residues" evidence="1">
    <location>
        <begin position="17"/>
        <end position="40"/>
    </location>
</feature>